<dbReference type="STRING" id="1798553.A3H70_01680"/>
<accession>A0A1G2BP58</accession>
<evidence type="ECO:0000313" key="2">
    <source>
        <dbReference type="Proteomes" id="UP000178109"/>
    </source>
</evidence>
<dbReference type="AlphaFoldDB" id="A0A1G2BP58"/>
<dbReference type="Proteomes" id="UP000178109">
    <property type="component" value="Unassembled WGS sequence"/>
</dbReference>
<name>A0A1G2BP58_9BACT</name>
<comment type="caution">
    <text evidence="1">The sequence shown here is derived from an EMBL/GenBank/DDBJ whole genome shotgun (WGS) entry which is preliminary data.</text>
</comment>
<organism evidence="1 2">
    <name type="scientific">Candidatus Komeilibacteria bacterium RIFCSPLOWO2_02_FULL_48_11</name>
    <dbReference type="NCBI Taxonomy" id="1798553"/>
    <lineage>
        <taxon>Bacteria</taxon>
        <taxon>Candidatus Komeiliibacteriota</taxon>
    </lineage>
</organism>
<sequence length="67" mass="7543">MHEKGFVVLGLDEYESLKKSAVPTYYLTGKAAERLDCEVEQALQEDREGKTIEASSIREAMSIYDAE</sequence>
<protein>
    <submittedName>
        <fullName evidence="1">Uncharacterized protein</fullName>
    </submittedName>
</protein>
<dbReference type="EMBL" id="MHKO01000058">
    <property type="protein sequence ID" value="OGY90913.1"/>
    <property type="molecule type" value="Genomic_DNA"/>
</dbReference>
<proteinExistence type="predicted"/>
<gene>
    <name evidence="1" type="ORF">A3H70_01680</name>
</gene>
<reference evidence="1 2" key="1">
    <citation type="journal article" date="2016" name="Nat. Commun.">
        <title>Thousands of microbial genomes shed light on interconnected biogeochemical processes in an aquifer system.</title>
        <authorList>
            <person name="Anantharaman K."/>
            <person name="Brown C.T."/>
            <person name="Hug L.A."/>
            <person name="Sharon I."/>
            <person name="Castelle C.J."/>
            <person name="Probst A.J."/>
            <person name="Thomas B.C."/>
            <person name="Singh A."/>
            <person name="Wilkins M.J."/>
            <person name="Karaoz U."/>
            <person name="Brodie E.L."/>
            <person name="Williams K.H."/>
            <person name="Hubbard S.S."/>
            <person name="Banfield J.F."/>
        </authorList>
    </citation>
    <scope>NUCLEOTIDE SEQUENCE [LARGE SCALE GENOMIC DNA]</scope>
</reference>
<evidence type="ECO:0000313" key="1">
    <source>
        <dbReference type="EMBL" id="OGY90913.1"/>
    </source>
</evidence>